<evidence type="ECO:0000256" key="2">
    <source>
        <dbReference type="ARBA" id="ARBA00022448"/>
    </source>
</evidence>
<feature type="domain" description="ETF-QO/FixC ubiquinone-binding" evidence="13">
    <location>
        <begin position="211"/>
        <end position="304"/>
    </location>
</feature>
<evidence type="ECO:0000259" key="13">
    <source>
        <dbReference type="Pfam" id="PF21162"/>
    </source>
</evidence>
<dbReference type="PANTHER" id="PTHR10617">
    <property type="entry name" value="ELECTRON TRANSFER FLAVOPROTEIN-UBIQUINONE OXIDOREDUCTASE"/>
    <property type="match status" value="1"/>
</dbReference>
<keyword evidence="3 11" id="KW-0285">Flavoprotein</keyword>
<dbReference type="PRINTS" id="PR00420">
    <property type="entry name" value="RNGMNOXGNASE"/>
</dbReference>
<evidence type="ECO:0000256" key="11">
    <source>
        <dbReference type="RuleBase" id="RU366068"/>
    </source>
</evidence>
<dbReference type="Proteomes" id="UP001499915">
    <property type="component" value="Unassembled WGS sequence"/>
</dbReference>
<accession>A0ABP3TD75</accession>
<dbReference type="SUPFAM" id="SSF54862">
    <property type="entry name" value="4Fe-4S ferredoxins"/>
    <property type="match status" value="1"/>
</dbReference>
<evidence type="ECO:0000313" key="14">
    <source>
        <dbReference type="EMBL" id="GAA0687940.1"/>
    </source>
</evidence>
<evidence type="ECO:0000256" key="10">
    <source>
        <dbReference type="ARBA" id="ARBA00023075"/>
    </source>
</evidence>
<dbReference type="Pfam" id="PF13450">
    <property type="entry name" value="NAD_binding_8"/>
    <property type="match status" value="1"/>
</dbReference>
<proteinExistence type="predicted"/>
<keyword evidence="10 11" id="KW-0830">Ubiquinone</keyword>
<dbReference type="RefSeq" id="WP_343803919.1">
    <property type="nucleotide sequence ID" value="NZ_BAAAET010000001.1"/>
</dbReference>
<dbReference type="PANTHER" id="PTHR10617:SF107">
    <property type="entry name" value="ELECTRON TRANSFER FLAVOPROTEIN-UBIQUINONE OXIDOREDUCTASE, MITOCHONDRIAL"/>
    <property type="match status" value="1"/>
</dbReference>
<evidence type="ECO:0000256" key="6">
    <source>
        <dbReference type="ARBA" id="ARBA00022982"/>
    </source>
</evidence>
<evidence type="ECO:0000256" key="8">
    <source>
        <dbReference type="ARBA" id="ARBA00023004"/>
    </source>
</evidence>
<dbReference type="EMBL" id="BAAAET010000001">
    <property type="protein sequence ID" value="GAA0687940.1"/>
    <property type="molecule type" value="Genomic_DNA"/>
</dbReference>
<comment type="cofactor">
    <cofactor evidence="11">
        <name>[4Fe-4S] cluster</name>
        <dbReference type="ChEBI" id="CHEBI:49883"/>
    </cofactor>
    <text evidence="11">Binds 1 [4Fe-4S] cluster.</text>
</comment>
<evidence type="ECO:0000256" key="3">
    <source>
        <dbReference type="ARBA" id="ARBA00022630"/>
    </source>
</evidence>
<comment type="function">
    <text evidence="11">Accepts electrons from ETF and reduces ubiquinone.</text>
</comment>
<gene>
    <name evidence="14" type="ORF">GCM10009104_12680</name>
</gene>
<evidence type="ECO:0000256" key="9">
    <source>
        <dbReference type="ARBA" id="ARBA00023014"/>
    </source>
</evidence>
<dbReference type="PROSITE" id="PS51257">
    <property type="entry name" value="PROKAR_LIPOPROTEIN"/>
    <property type="match status" value="1"/>
</dbReference>
<evidence type="ECO:0000256" key="5">
    <source>
        <dbReference type="ARBA" id="ARBA00022827"/>
    </source>
</evidence>
<evidence type="ECO:0000259" key="12">
    <source>
        <dbReference type="Pfam" id="PF05187"/>
    </source>
</evidence>
<dbReference type="Pfam" id="PF21162">
    <property type="entry name" value="ETFQO_UQ-bd"/>
    <property type="match status" value="1"/>
</dbReference>
<comment type="catalytic activity">
    <reaction evidence="11">
        <text>a ubiquinone + reduced [electron-transfer flavoprotein] = a ubiquinol + oxidized [electron-transfer flavoprotein] + H(+)</text>
        <dbReference type="Rhea" id="RHEA:24052"/>
        <dbReference type="Rhea" id="RHEA-COMP:9565"/>
        <dbReference type="Rhea" id="RHEA-COMP:9566"/>
        <dbReference type="Rhea" id="RHEA-COMP:10685"/>
        <dbReference type="Rhea" id="RHEA-COMP:10686"/>
        <dbReference type="ChEBI" id="CHEBI:15378"/>
        <dbReference type="ChEBI" id="CHEBI:16389"/>
        <dbReference type="ChEBI" id="CHEBI:17976"/>
        <dbReference type="ChEBI" id="CHEBI:57692"/>
        <dbReference type="ChEBI" id="CHEBI:58307"/>
        <dbReference type="EC" id="1.5.5.1"/>
    </reaction>
</comment>
<keyword evidence="15" id="KW-1185">Reference proteome</keyword>
<dbReference type="Pfam" id="PF05187">
    <property type="entry name" value="Fer4_ETF_QO"/>
    <property type="match status" value="1"/>
</dbReference>
<sequence>MRESMEFDVVIVGAGPAGLSTACRLMQQAQENEQELTVCVVEKGSEVGAHILSGAVLETRALDELFPDWKEQGAPLNTAVTEDEVYLLKDPRKGTKIPNAFVPKTMHNQGNYIISLGNLCRWLAEQAEALGVEVFPGFAAAEVLFNDDGSVKGVATGDMGVTAEGEQGPNYMPGMELHAKYTVFSEGCRGHLGKQLISRYSLYKNADTQHYGLGIKELWDIPAEQHTPGLVVHGSGWPLDKETSGGFFLYHTDNNQVVVGLIVDLNYQNPYLSPFDEFQRLKHHPVLKRHLDGGKRVSYGARAIAKGGYNSLPKMTFPGGLLVGCDAGTLNFSKIKGTHTAMKSGMLAAEAIFDALSKGDEGGKDLSGFTDAYKASWLFDELYRSRNFGPAMHKFGQLMGGAFNYIDQNWFGGRIPVTLHDNHPDHAQLAPADHYEPIKYPRPDGKLSFDKLSSVFLSNTNHEEDQPCHLKLADASIPLKQNLQLFAEPAQRYCPAGVYEIVEDEGGKRFQINGQNCLHCKTCDIKDPAQNITWVTPEGMGGPNYPNM</sequence>
<comment type="caution">
    <text evidence="14">The sequence shown here is derived from an EMBL/GenBank/DDBJ whole genome shotgun (WGS) entry which is preliminary data.</text>
</comment>
<evidence type="ECO:0000256" key="4">
    <source>
        <dbReference type="ARBA" id="ARBA00022723"/>
    </source>
</evidence>
<keyword evidence="4 11" id="KW-0479">Metal-binding</keyword>
<dbReference type="InterPro" id="IPR007859">
    <property type="entry name" value="ETF-QO/FixX_C"/>
</dbReference>
<protein>
    <recommendedName>
        <fullName evidence="11">Electron transfer flavoprotein-ubiquinone oxidoreductase</fullName>
        <shortName evidence="11">ETF-QO</shortName>
        <ecNumber evidence="11">1.5.5.1</ecNumber>
    </recommendedName>
</protein>
<evidence type="ECO:0000256" key="7">
    <source>
        <dbReference type="ARBA" id="ARBA00023002"/>
    </source>
</evidence>
<reference evidence="15" key="1">
    <citation type="journal article" date="2019" name="Int. J. Syst. Evol. Microbiol.">
        <title>The Global Catalogue of Microorganisms (GCM) 10K type strain sequencing project: providing services to taxonomists for standard genome sequencing and annotation.</title>
        <authorList>
            <consortium name="The Broad Institute Genomics Platform"/>
            <consortium name="The Broad Institute Genome Sequencing Center for Infectious Disease"/>
            <person name="Wu L."/>
            <person name="Ma J."/>
        </authorList>
    </citation>
    <scope>NUCLEOTIDE SEQUENCE [LARGE SCALE GENOMIC DNA]</scope>
    <source>
        <strain evidence="15">JCM 15134</strain>
    </source>
</reference>
<dbReference type="Gene3D" id="3.30.9.90">
    <property type="match status" value="1"/>
</dbReference>
<organism evidence="14 15">
    <name type="scientific">Marinobacterium maritimum</name>
    <dbReference type="NCBI Taxonomy" id="500162"/>
    <lineage>
        <taxon>Bacteria</taxon>
        <taxon>Pseudomonadati</taxon>
        <taxon>Pseudomonadota</taxon>
        <taxon>Gammaproteobacteria</taxon>
        <taxon>Oceanospirillales</taxon>
        <taxon>Oceanospirillaceae</taxon>
        <taxon>Marinobacterium</taxon>
    </lineage>
</organism>
<comment type="cofactor">
    <cofactor evidence="1 11">
        <name>FAD</name>
        <dbReference type="ChEBI" id="CHEBI:57692"/>
    </cofactor>
</comment>
<dbReference type="Gene3D" id="3.30.70.20">
    <property type="match status" value="1"/>
</dbReference>
<dbReference type="SUPFAM" id="SSF51905">
    <property type="entry name" value="FAD/NAD(P)-binding domain"/>
    <property type="match status" value="1"/>
</dbReference>
<name>A0ABP3TD75_9GAMM</name>
<keyword evidence="6 11" id="KW-0249">Electron transport</keyword>
<keyword evidence="7 11" id="KW-0560">Oxidoreductase</keyword>
<dbReference type="InterPro" id="IPR036188">
    <property type="entry name" value="FAD/NAD-bd_sf"/>
</dbReference>
<dbReference type="InterPro" id="IPR040156">
    <property type="entry name" value="ETF-QO"/>
</dbReference>
<evidence type="ECO:0000256" key="1">
    <source>
        <dbReference type="ARBA" id="ARBA00001974"/>
    </source>
</evidence>
<keyword evidence="8 11" id="KW-0408">Iron</keyword>
<evidence type="ECO:0000313" key="15">
    <source>
        <dbReference type="Proteomes" id="UP001499915"/>
    </source>
</evidence>
<feature type="domain" description="ETF-QO/FixX C-terminal" evidence="12">
    <location>
        <begin position="445"/>
        <end position="545"/>
    </location>
</feature>
<dbReference type="SUPFAM" id="SSF54373">
    <property type="entry name" value="FAD-linked reductases, C-terminal domain"/>
    <property type="match status" value="1"/>
</dbReference>
<keyword evidence="9 11" id="KW-0411">Iron-sulfur</keyword>
<dbReference type="InterPro" id="IPR049398">
    <property type="entry name" value="ETF-QO/FixC_UQ-bd"/>
</dbReference>
<dbReference type="EC" id="1.5.5.1" evidence="11"/>
<dbReference type="Gene3D" id="3.50.50.60">
    <property type="entry name" value="FAD/NAD(P)-binding domain"/>
    <property type="match status" value="1"/>
</dbReference>
<keyword evidence="5 11" id="KW-0274">FAD</keyword>
<keyword evidence="2 11" id="KW-0813">Transport</keyword>